<evidence type="ECO:0000259" key="1">
    <source>
        <dbReference type="Pfam" id="PF13966"/>
    </source>
</evidence>
<dbReference type="Proteomes" id="UP000288805">
    <property type="component" value="Unassembled WGS sequence"/>
</dbReference>
<proteinExistence type="predicted"/>
<dbReference type="PANTHER" id="PTHR33116:SF78">
    <property type="entry name" value="OS12G0587133 PROTEIN"/>
    <property type="match status" value="1"/>
</dbReference>
<organism evidence="2 3">
    <name type="scientific">Vitis vinifera</name>
    <name type="common">Grape</name>
    <dbReference type="NCBI Taxonomy" id="29760"/>
    <lineage>
        <taxon>Eukaryota</taxon>
        <taxon>Viridiplantae</taxon>
        <taxon>Streptophyta</taxon>
        <taxon>Embryophyta</taxon>
        <taxon>Tracheophyta</taxon>
        <taxon>Spermatophyta</taxon>
        <taxon>Magnoliopsida</taxon>
        <taxon>eudicotyledons</taxon>
        <taxon>Gunneridae</taxon>
        <taxon>Pentapetalae</taxon>
        <taxon>rosids</taxon>
        <taxon>Vitales</taxon>
        <taxon>Vitaceae</taxon>
        <taxon>Viteae</taxon>
        <taxon>Vitis</taxon>
    </lineage>
</organism>
<accession>A0A438ETU7</accession>
<sequence length="525" mass="60501">MGKVISESQNAFVEGRQILDAVLIANEAVDSRLKDNVGGLLCKLDIEKAYDNVSLELFVDRGRGLRQGDPLPSYLFVIAMEVFSSMLRRTISGGFLSGWRVRCMSGLKINLEKSELIPVGRIHDIEGLALELGCKVGGLPSCYLGLPLGAPFNSLAVWDRVEERFCKRLAMWKRQYISQGRRLTLIKNTLSRMPIYFMFLFYLLRKVRLRLEKIQRDFLWGGGTLVQKPHIVRWNLRYANERETLWKRVISLKYGEEEGGWRTQDVIGRNSVGLWKVIRKKWLLLNGRLTYHVGNGQKVRFWKDKWCGDGLLCESFSSLFSISMSKNAWVSEVWNPVGDGDGWTHLFARAFNNWGIDLVECLLQKIHAFRVQRDEKDRVICIASNDGAFLVKSFYSMLKRGSSSTFPSKRIWRVRVPPKVAFFAWEASWGKVLTLEQLQMRGSLWQTGAFFVYSKQKRWIISYFIVLRRGSYGTFFSSFWCILDSFVYSEGNPSWMKWSVCGEKTQEGLANGSFMYILVSLEGEK</sequence>
<protein>
    <recommendedName>
        <fullName evidence="1">Reverse transcriptase zinc-binding domain-containing protein</fullName>
    </recommendedName>
</protein>
<dbReference type="InterPro" id="IPR026960">
    <property type="entry name" value="RVT-Znf"/>
</dbReference>
<gene>
    <name evidence="2" type="ORF">CK203_084698</name>
</gene>
<dbReference type="PANTHER" id="PTHR33116">
    <property type="entry name" value="REVERSE TRANSCRIPTASE ZINC-BINDING DOMAIN-CONTAINING PROTEIN-RELATED-RELATED"/>
    <property type="match status" value="1"/>
</dbReference>
<evidence type="ECO:0000313" key="2">
    <source>
        <dbReference type="EMBL" id="RVW51191.1"/>
    </source>
</evidence>
<dbReference type="AlphaFoldDB" id="A0A438ETU7"/>
<dbReference type="EMBL" id="QGNW01001186">
    <property type="protein sequence ID" value="RVW51191.1"/>
    <property type="molecule type" value="Genomic_DNA"/>
</dbReference>
<comment type="caution">
    <text evidence="2">The sequence shown here is derived from an EMBL/GenBank/DDBJ whole genome shotgun (WGS) entry which is preliminary data.</text>
</comment>
<dbReference type="Pfam" id="PF13966">
    <property type="entry name" value="zf-RVT"/>
    <property type="match status" value="1"/>
</dbReference>
<name>A0A438ETU7_VITVI</name>
<reference evidence="2 3" key="1">
    <citation type="journal article" date="2018" name="PLoS Genet.">
        <title>Population sequencing reveals clonal diversity and ancestral inbreeding in the grapevine cultivar Chardonnay.</title>
        <authorList>
            <person name="Roach M.J."/>
            <person name="Johnson D.L."/>
            <person name="Bohlmann J."/>
            <person name="van Vuuren H.J."/>
            <person name="Jones S.J."/>
            <person name="Pretorius I.S."/>
            <person name="Schmidt S.A."/>
            <person name="Borneman A.R."/>
        </authorList>
    </citation>
    <scope>NUCLEOTIDE SEQUENCE [LARGE SCALE GENOMIC DNA]</scope>
    <source>
        <strain evidence="3">cv. Chardonnay</strain>
        <tissue evidence="2">Leaf</tissue>
    </source>
</reference>
<feature type="domain" description="Reverse transcriptase zinc-binding" evidence="1">
    <location>
        <begin position="389"/>
        <end position="443"/>
    </location>
</feature>
<evidence type="ECO:0000313" key="3">
    <source>
        <dbReference type="Proteomes" id="UP000288805"/>
    </source>
</evidence>